<sequence length="55" mass="5993">MNETPIYKTVLGVTIGILLAVAIVYLIVTWYLSGQVSAGDDVSRMFEDVLSDLDS</sequence>
<gene>
    <name evidence="2" type="ORF">LCGC14_0809960</name>
</gene>
<reference evidence="2" key="1">
    <citation type="journal article" date="2015" name="Nature">
        <title>Complex archaea that bridge the gap between prokaryotes and eukaryotes.</title>
        <authorList>
            <person name="Spang A."/>
            <person name="Saw J.H."/>
            <person name="Jorgensen S.L."/>
            <person name="Zaremba-Niedzwiedzka K."/>
            <person name="Martijn J."/>
            <person name="Lind A.E."/>
            <person name="van Eijk R."/>
            <person name="Schleper C."/>
            <person name="Guy L."/>
            <person name="Ettema T.J."/>
        </authorList>
    </citation>
    <scope>NUCLEOTIDE SEQUENCE</scope>
</reference>
<comment type="caution">
    <text evidence="2">The sequence shown here is derived from an EMBL/GenBank/DDBJ whole genome shotgun (WGS) entry which is preliminary data.</text>
</comment>
<evidence type="ECO:0000313" key="2">
    <source>
        <dbReference type="EMBL" id="KKN32805.1"/>
    </source>
</evidence>
<accession>A0A0F9PM21</accession>
<name>A0A0F9PM21_9ZZZZ</name>
<proteinExistence type="predicted"/>
<dbReference type="EMBL" id="LAZR01002227">
    <property type="protein sequence ID" value="KKN32805.1"/>
    <property type="molecule type" value="Genomic_DNA"/>
</dbReference>
<feature type="transmembrane region" description="Helical" evidence="1">
    <location>
        <begin position="6"/>
        <end position="28"/>
    </location>
</feature>
<keyword evidence="1" id="KW-0812">Transmembrane</keyword>
<dbReference type="AlphaFoldDB" id="A0A0F9PM21"/>
<organism evidence="2">
    <name type="scientific">marine sediment metagenome</name>
    <dbReference type="NCBI Taxonomy" id="412755"/>
    <lineage>
        <taxon>unclassified sequences</taxon>
        <taxon>metagenomes</taxon>
        <taxon>ecological metagenomes</taxon>
    </lineage>
</organism>
<evidence type="ECO:0000256" key="1">
    <source>
        <dbReference type="SAM" id="Phobius"/>
    </source>
</evidence>
<protein>
    <submittedName>
        <fullName evidence="2">Uncharacterized protein</fullName>
    </submittedName>
</protein>
<keyword evidence="1" id="KW-1133">Transmembrane helix</keyword>
<keyword evidence="1" id="KW-0472">Membrane</keyword>